<dbReference type="SUPFAM" id="SSF53167">
    <property type="entry name" value="Purine and uridine phosphorylases"/>
    <property type="match status" value="1"/>
</dbReference>
<dbReference type="GO" id="GO:0009116">
    <property type="term" value="P:nucleoside metabolic process"/>
    <property type="evidence" value="ECO:0007669"/>
    <property type="project" value="InterPro"/>
</dbReference>
<dbReference type="Proteomes" id="UP000317214">
    <property type="component" value="Chromosome"/>
</dbReference>
<gene>
    <name evidence="2" type="ORF">D5366_10605</name>
</gene>
<name>A0A4Y6V8C3_9PROT</name>
<dbReference type="KEGG" id="ntn:D5366_10605"/>
<evidence type="ECO:0000313" key="3">
    <source>
        <dbReference type="Proteomes" id="UP000317214"/>
    </source>
</evidence>
<feature type="domain" description="Nucleoside phosphorylase" evidence="1">
    <location>
        <begin position="34"/>
        <end position="164"/>
    </location>
</feature>
<proteinExistence type="predicted"/>
<keyword evidence="3" id="KW-1185">Reference proteome</keyword>
<protein>
    <recommendedName>
        <fullName evidence="1">Nucleoside phosphorylase domain-containing protein</fullName>
    </recommendedName>
</protein>
<dbReference type="GO" id="GO:0003824">
    <property type="term" value="F:catalytic activity"/>
    <property type="evidence" value="ECO:0007669"/>
    <property type="project" value="InterPro"/>
</dbReference>
<evidence type="ECO:0000259" key="1">
    <source>
        <dbReference type="Pfam" id="PF01048"/>
    </source>
</evidence>
<dbReference type="InterPro" id="IPR035994">
    <property type="entry name" value="Nucleoside_phosphorylase_sf"/>
</dbReference>
<dbReference type="EMBL" id="CP032485">
    <property type="protein sequence ID" value="QDH25594.1"/>
    <property type="molecule type" value="Genomic_DNA"/>
</dbReference>
<dbReference type="AlphaFoldDB" id="A0A4Y6V8C3"/>
<dbReference type="Gene3D" id="3.40.50.1580">
    <property type="entry name" value="Nucleoside phosphorylase domain"/>
    <property type="match status" value="1"/>
</dbReference>
<dbReference type="OrthoDB" id="7357315at2"/>
<evidence type="ECO:0000313" key="2">
    <source>
        <dbReference type="EMBL" id="QDH25594.1"/>
    </source>
</evidence>
<dbReference type="CDD" id="cd17768">
    <property type="entry name" value="adenosylhopane_nucleosidase_HpnG-like"/>
    <property type="match status" value="1"/>
</dbReference>
<sequence length="213" mass="22742">MLGVLVGLRQEARIIRRFLPDVPIALSHADPERAKKETQRLLDVGCTKLLSFGCAGGLQEELAPGTVIIADRVSVNGEDFSTDAALSHAFGADFVLQGGVLHSDALVSTIDEKRSLARETQCLAVDMESGFVAKSGLPFAVLRVICDDAERDLPPAAVDGMKAGKVHIAGLLKSLIRRPTQIPSLIGMGRDVALAQNEILRFLTENPPPLDVA</sequence>
<dbReference type="InterPro" id="IPR000845">
    <property type="entry name" value="Nucleoside_phosphorylase_d"/>
</dbReference>
<accession>A0A4Y6V8C3</accession>
<organism evidence="2 3">
    <name type="scientific">Neokomagataea tanensis</name>
    <dbReference type="NCBI Taxonomy" id="661191"/>
    <lineage>
        <taxon>Bacteria</taxon>
        <taxon>Pseudomonadati</taxon>
        <taxon>Pseudomonadota</taxon>
        <taxon>Alphaproteobacteria</taxon>
        <taxon>Acetobacterales</taxon>
        <taxon>Acetobacteraceae</taxon>
        <taxon>Neokomagataea</taxon>
    </lineage>
</organism>
<dbReference type="Pfam" id="PF01048">
    <property type="entry name" value="PNP_UDP_1"/>
    <property type="match status" value="1"/>
</dbReference>
<dbReference type="RefSeq" id="WP_141493600.1">
    <property type="nucleotide sequence ID" value="NZ_CP032485.1"/>
</dbReference>
<reference evidence="2 3" key="1">
    <citation type="submission" date="2018-09" db="EMBL/GenBank/DDBJ databases">
        <title>The complete genome sequence of Neokomagataea tanensis NBRC 106556(T).</title>
        <authorList>
            <person name="Chua K.-O."/>
            <person name="See-Too W.-S."/>
            <person name="Hong K.-W."/>
            <person name="Yin W.-F."/>
            <person name="Chan K.-G."/>
        </authorList>
    </citation>
    <scope>NUCLEOTIDE SEQUENCE [LARGE SCALE GENOMIC DNA]</scope>
    <source>
        <strain evidence="3">AH13 \ NBRC 106556</strain>
    </source>
</reference>